<evidence type="ECO:0000256" key="3">
    <source>
        <dbReference type="ARBA" id="ARBA00022525"/>
    </source>
</evidence>
<keyword evidence="11" id="KW-1185">Reference proteome</keyword>
<feature type="domain" description="Gram-positive cocci surface proteins LPxTG" evidence="9">
    <location>
        <begin position="394"/>
        <end position="429"/>
    </location>
</feature>
<keyword evidence="7" id="KW-1133">Transmembrane helix</keyword>
<accession>A0ABU3RSV7</accession>
<evidence type="ECO:0000256" key="6">
    <source>
        <dbReference type="SAM" id="MobiDB-lite"/>
    </source>
</evidence>
<comment type="caution">
    <text evidence="10">The sequence shown here is derived from an EMBL/GenBank/DDBJ whole genome shotgun (WGS) entry which is preliminary data.</text>
</comment>
<dbReference type="PANTHER" id="PTHR24216">
    <property type="entry name" value="PAXILLIN-RELATED"/>
    <property type="match status" value="1"/>
</dbReference>
<feature type="chain" id="PRO_5046944166" evidence="8">
    <location>
        <begin position="34"/>
        <end position="429"/>
    </location>
</feature>
<evidence type="ECO:0000259" key="9">
    <source>
        <dbReference type="PROSITE" id="PS50847"/>
    </source>
</evidence>
<dbReference type="Pfam" id="PF11999">
    <property type="entry name" value="Ice_binding"/>
    <property type="match status" value="1"/>
</dbReference>
<evidence type="ECO:0000256" key="5">
    <source>
        <dbReference type="ARBA" id="ARBA00023088"/>
    </source>
</evidence>
<dbReference type="RefSeq" id="WP_316000753.1">
    <property type="nucleotide sequence ID" value="NZ_JAWDIU010000001.1"/>
</dbReference>
<dbReference type="PRINTS" id="PR01217">
    <property type="entry name" value="PRICHEXTENSN"/>
</dbReference>
<feature type="signal peptide" evidence="8">
    <location>
        <begin position="1"/>
        <end position="33"/>
    </location>
</feature>
<dbReference type="PROSITE" id="PS50847">
    <property type="entry name" value="GRAM_POS_ANCHORING"/>
    <property type="match status" value="1"/>
</dbReference>
<feature type="compositionally biased region" description="Polar residues" evidence="6">
    <location>
        <begin position="381"/>
        <end position="392"/>
    </location>
</feature>
<keyword evidence="7" id="KW-0472">Membrane</keyword>
<feature type="compositionally biased region" description="Pro residues" evidence="6">
    <location>
        <begin position="244"/>
        <end position="337"/>
    </location>
</feature>
<feature type="compositionally biased region" description="Low complexity" evidence="6">
    <location>
        <begin position="367"/>
        <end position="376"/>
    </location>
</feature>
<evidence type="ECO:0000256" key="8">
    <source>
        <dbReference type="SAM" id="SignalP"/>
    </source>
</evidence>
<organism evidence="10 11">
    <name type="scientific">Microbacterium algihabitans</name>
    <dbReference type="NCBI Taxonomy" id="3075992"/>
    <lineage>
        <taxon>Bacteria</taxon>
        <taxon>Bacillati</taxon>
        <taxon>Actinomycetota</taxon>
        <taxon>Actinomycetes</taxon>
        <taxon>Micrococcales</taxon>
        <taxon>Microbacteriaceae</taxon>
        <taxon>Microbacterium</taxon>
    </lineage>
</organism>
<dbReference type="InterPro" id="IPR021884">
    <property type="entry name" value="Ice-bd_prot"/>
</dbReference>
<comment type="similarity">
    <text evidence="1">Belongs to the ice-binding protein family.</text>
</comment>
<proteinExistence type="inferred from homology"/>
<evidence type="ECO:0000256" key="4">
    <source>
        <dbReference type="ARBA" id="ARBA00022729"/>
    </source>
</evidence>
<keyword evidence="2" id="KW-0134">Cell wall</keyword>
<evidence type="ECO:0000313" key="10">
    <source>
        <dbReference type="EMBL" id="MDU0325982.1"/>
    </source>
</evidence>
<keyword evidence="4 8" id="KW-0732">Signal</keyword>
<evidence type="ECO:0000313" key="11">
    <source>
        <dbReference type="Proteomes" id="UP001256673"/>
    </source>
</evidence>
<feature type="transmembrane region" description="Helical" evidence="7">
    <location>
        <begin position="401"/>
        <end position="422"/>
    </location>
</feature>
<dbReference type="EMBL" id="JAWDIU010000001">
    <property type="protein sequence ID" value="MDU0325982.1"/>
    <property type="molecule type" value="Genomic_DNA"/>
</dbReference>
<gene>
    <name evidence="10" type="ORF">RWH43_04345</name>
</gene>
<feature type="compositionally biased region" description="Low complexity" evidence="6">
    <location>
        <begin position="338"/>
        <end position="359"/>
    </location>
</feature>
<dbReference type="Proteomes" id="UP001256673">
    <property type="component" value="Unassembled WGS sequence"/>
</dbReference>
<evidence type="ECO:0000256" key="7">
    <source>
        <dbReference type="SAM" id="Phobius"/>
    </source>
</evidence>
<protein>
    <submittedName>
        <fullName evidence="10">Ice-binding family protein</fullName>
    </submittedName>
</protein>
<name>A0ABU3RSV7_9MICO</name>
<keyword evidence="7" id="KW-0812">Transmembrane</keyword>
<keyword evidence="3" id="KW-0964">Secreted</keyword>
<reference evidence="10 11" key="1">
    <citation type="submission" date="2023-09" db="EMBL/GenBank/DDBJ databases">
        <title>Microbacterium fusihabitans sp. nov., Microbacterium phycihabitans sp. nov., and Microbacterium cervinum sp. nov., isolated from dried seaweeds of beach.</title>
        <authorList>
            <person name="Lee S.D."/>
        </authorList>
    </citation>
    <scope>NUCLEOTIDE SEQUENCE [LARGE SCALE GENOMIC DNA]</scope>
    <source>
        <strain evidence="10 11">KSW2-21</strain>
    </source>
</reference>
<sequence length="429" mass="40838">MATSRNIRPLTLAITGVGLAALLGAGLISQASAATVADGPIDLGTAIDYGVLGASAVTNTGPTVVNGDLGIAPGTSITGFGGLPNGVVNGTVHQTDAVAVQAQRDALTAYGTAASLTPTRTGLAELNTLSLSPGVYSGGALSLADTGTLTLTGGEDSVWVFQAESTLIIGSSSRIAITGGATACNVFWQVGSSATLGTAADFQGTVVADQSVTVTTAAQVEGRVIALNGAVTLDTNTISAAEDCPPPGTPSEPSPSPSEPGASPSPSPSSPGAGPSPSPSPSSPGAGPSPSPSNPGAGPSPSPSNPGASPSPSPSAPGASPSPSPSSPGAGPSPSPSNPGASPSPSAPAASPSPSTPGASPSPSPSQPVVSPSASPSVPPTWSQPNTPSSPSGLAVTGTDATVALALAVGLLVAGLTTVFIVRRRARRS</sequence>
<evidence type="ECO:0000256" key="2">
    <source>
        <dbReference type="ARBA" id="ARBA00022512"/>
    </source>
</evidence>
<dbReference type="PANTHER" id="PTHR24216:SF65">
    <property type="entry name" value="PAXILLIN-LIKE PROTEIN 1"/>
    <property type="match status" value="1"/>
</dbReference>
<feature type="region of interest" description="Disordered" evidence="6">
    <location>
        <begin position="238"/>
        <end position="394"/>
    </location>
</feature>
<dbReference type="InterPro" id="IPR019931">
    <property type="entry name" value="LPXTG_anchor"/>
</dbReference>
<evidence type="ECO:0000256" key="1">
    <source>
        <dbReference type="ARBA" id="ARBA00005445"/>
    </source>
</evidence>
<keyword evidence="5" id="KW-0572">Peptidoglycan-anchor</keyword>